<accession>A0AAV0RYY9</accession>
<reference evidence="1" key="1">
    <citation type="submission" date="2022-08" db="EMBL/GenBank/DDBJ databases">
        <authorList>
            <person name="Gutierrez-Valencia J."/>
        </authorList>
    </citation>
    <scope>NUCLEOTIDE SEQUENCE</scope>
</reference>
<evidence type="ECO:0000313" key="1">
    <source>
        <dbReference type="EMBL" id="CAI0600056.1"/>
    </source>
</evidence>
<organism evidence="1 2">
    <name type="scientific">Linum tenue</name>
    <dbReference type="NCBI Taxonomy" id="586396"/>
    <lineage>
        <taxon>Eukaryota</taxon>
        <taxon>Viridiplantae</taxon>
        <taxon>Streptophyta</taxon>
        <taxon>Embryophyta</taxon>
        <taxon>Tracheophyta</taxon>
        <taxon>Spermatophyta</taxon>
        <taxon>Magnoliopsida</taxon>
        <taxon>eudicotyledons</taxon>
        <taxon>Gunneridae</taxon>
        <taxon>Pentapetalae</taxon>
        <taxon>rosids</taxon>
        <taxon>fabids</taxon>
        <taxon>Malpighiales</taxon>
        <taxon>Linaceae</taxon>
        <taxon>Linum</taxon>
    </lineage>
</organism>
<dbReference type="Proteomes" id="UP001154282">
    <property type="component" value="Unassembled WGS sequence"/>
</dbReference>
<dbReference type="AlphaFoldDB" id="A0AAV0RYY9"/>
<dbReference type="EMBL" id="CAMGYJ010000011">
    <property type="protein sequence ID" value="CAI0600056.1"/>
    <property type="molecule type" value="Genomic_DNA"/>
</dbReference>
<feature type="non-terminal residue" evidence="1">
    <location>
        <position position="58"/>
    </location>
</feature>
<proteinExistence type="predicted"/>
<keyword evidence="2" id="KW-1185">Reference proteome</keyword>
<comment type="caution">
    <text evidence="1">The sequence shown here is derived from an EMBL/GenBank/DDBJ whole genome shotgun (WGS) entry which is preliminary data.</text>
</comment>
<gene>
    <name evidence="1" type="ORF">LITE_LOCUS50239</name>
</gene>
<name>A0AAV0RYY9_9ROSI</name>
<protein>
    <submittedName>
        <fullName evidence="1">Uncharacterized protein</fullName>
    </submittedName>
</protein>
<evidence type="ECO:0000313" key="2">
    <source>
        <dbReference type="Proteomes" id="UP001154282"/>
    </source>
</evidence>
<sequence length="58" mass="6604">MKEANLRHLMEDGTTKWPQGDDSDPGYYIVNFILGANKKLGRKILEGVFLADSLFLFE</sequence>